<keyword evidence="4" id="KW-1185">Reference proteome</keyword>
<name>A0A9E8MU89_9FLAO</name>
<dbReference type="InterPro" id="IPR006827">
    <property type="entry name" value="Lant_deHydtase_N"/>
</dbReference>
<dbReference type="Pfam" id="PF04738">
    <property type="entry name" value="Lant_dehydr_N"/>
    <property type="match status" value="1"/>
</dbReference>
<protein>
    <submittedName>
        <fullName evidence="3">Lantibiotic dehydratase</fullName>
    </submittedName>
</protein>
<evidence type="ECO:0000259" key="1">
    <source>
        <dbReference type="Pfam" id="PF04738"/>
    </source>
</evidence>
<feature type="domain" description="Thiopeptide-type bacteriocin biosynthesis" evidence="2">
    <location>
        <begin position="750"/>
        <end position="809"/>
    </location>
</feature>
<gene>
    <name evidence="3" type="ORF">N7U66_12830</name>
</gene>
<dbReference type="RefSeq" id="WP_267675613.1">
    <property type="nucleotide sequence ID" value="NZ_CP113088.1"/>
</dbReference>
<evidence type="ECO:0000259" key="2">
    <source>
        <dbReference type="Pfam" id="PF14028"/>
    </source>
</evidence>
<accession>A0A9E8MU89</accession>
<dbReference type="Proteomes" id="UP001164705">
    <property type="component" value="Chromosome"/>
</dbReference>
<dbReference type="Pfam" id="PF14028">
    <property type="entry name" value="Lant_dehydr_C"/>
    <property type="match status" value="1"/>
</dbReference>
<dbReference type="KEGG" id="lnu:N7U66_12830"/>
<sequence>MKNHSFANQAVVRTPLSAKKIDITWEGIQEIFKDTKHREALFIGSPNIYKAMEMWERGEAFQTEDDLKSLKGSLYKYTSRLSNRCTPFGLWASVSTIGLAKETNIDVANADLKRTTKFDMYFLGEILPEITKHKEIRDVLKYYPNNSMYKVMDKYRFVEYYFKDSARCHKISEVDINEYLEKTIAIAQKGATIAELIKPITDDNISVEDARTFINQVIDSQFFVNELEFTLTGDDYLESLLAVLAENRFDFYEANVVKELLLSLKSKISDIDDAVFNDPNKYTEIHEQIEKEIQEADLTKLFQVDSYKDLSTSTLSYGIVKKLRNAIVALNKLQSEKNNPTLDEFKKKFQERYEEYEQPLINVLDPDLGIGYGSGSGAKTPLVDKLSIRGKRAKNSQINWNNKTGFIFKKALHALQTGTKEIILTDEEINQFKENESLYPDSFSTFFNVFHENGEEKVHLKSVWGPSANGLIGRFAHLDESIETMCDEIHGHEKALYPNKILAEIIHLPQARTGNILYRKFQRDYEIPYLGNSSLDKEHQLDVSDLYVSVKRGKVILRSKRLNKEIIPRLGNAHNYSANALPIYNFLCDLQDQEQAGLTFSWGSLRNEFEYLPRVSYKDVILSRETWNLSSKTIKALLDTKEENVIEAVRAFQKERNIPHVVAFTQGDNEVVVNFENDLSCTVFYFMLKGENFIQLKEFFFTEDTVTGAYCNEFILPSYKNAPQDSKQEQPLEAQKGTLQKASYSTGDEWLYYKFYCGERVGEKLLNQAIKPIVDELEANNLIDKWFFIRYADKDGHHLRFRIHLNDRDKIL</sequence>
<feature type="domain" description="Lantibiotic dehydratase N-terminal" evidence="1">
    <location>
        <begin position="34"/>
        <end position="680"/>
    </location>
</feature>
<dbReference type="InterPro" id="IPR023809">
    <property type="entry name" value="Thiopep_bacteriocin_synth_dom"/>
</dbReference>
<dbReference type="EMBL" id="CP113088">
    <property type="protein sequence ID" value="WAC01060.1"/>
    <property type="molecule type" value="Genomic_DNA"/>
</dbReference>
<dbReference type="AlphaFoldDB" id="A0A9E8MU89"/>
<evidence type="ECO:0000313" key="4">
    <source>
        <dbReference type="Proteomes" id="UP001164705"/>
    </source>
</evidence>
<organism evidence="3 4">
    <name type="scientific">Lacinutrix neustonica</name>
    <dbReference type="NCBI Taxonomy" id="2980107"/>
    <lineage>
        <taxon>Bacteria</taxon>
        <taxon>Pseudomonadati</taxon>
        <taxon>Bacteroidota</taxon>
        <taxon>Flavobacteriia</taxon>
        <taxon>Flavobacteriales</taxon>
        <taxon>Flavobacteriaceae</taxon>
        <taxon>Lacinutrix</taxon>
    </lineage>
</organism>
<reference evidence="3" key="1">
    <citation type="submission" date="2022-11" db="EMBL/GenBank/DDBJ databases">
        <title>Lacinutrix neustonica HL-RS19T sp. nov., isolated from the surface microlayer sample of brackish Lake Shihwa.</title>
        <authorList>
            <person name="Choi J.Y."/>
            <person name="Hwang C.Y."/>
        </authorList>
    </citation>
    <scope>NUCLEOTIDE SEQUENCE</scope>
    <source>
        <strain evidence="3">HL-RS19</strain>
    </source>
</reference>
<evidence type="ECO:0000313" key="3">
    <source>
        <dbReference type="EMBL" id="WAC01060.1"/>
    </source>
</evidence>
<dbReference type="NCBIfam" id="TIGR03891">
    <property type="entry name" value="thiopep_ocin"/>
    <property type="match status" value="1"/>
</dbReference>
<proteinExistence type="predicted"/>